<evidence type="ECO:0000256" key="17">
    <source>
        <dbReference type="ARBA" id="ARBA00033439"/>
    </source>
</evidence>
<dbReference type="Pfam" id="PF03028">
    <property type="entry name" value="Dynein_heavy"/>
    <property type="match status" value="1"/>
</dbReference>
<dbReference type="FunFam" id="3.10.490.20:FF:000001">
    <property type="entry name" value="dynein heavy chain 7, axonemal"/>
    <property type="match status" value="1"/>
</dbReference>
<keyword evidence="12 18" id="KW-0175">Coiled coil</keyword>
<dbReference type="Gene3D" id="1.10.287.2620">
    <property type="match status" value="1"/>
</dbReference>
<evidence type="ECO:0000313" key="20">
    <source>
        <dbReference type="EMBL" id="TPX36669.1"/>
    </source>
</evidence>
<dbReference type="InterPro" id="IPR035706">
    <property type="entry name" value="AAA_9"/>
</dbReference>
<dbReference type="FunFam" id="1.20.58.1120:FF:000005">
    <property type="entry name" value="Dynein, axonemal, heavy chain 12"/>
    <property type="match status" value="1"/>
</dbReference>
<dbReference type="Gene3D" id="1.10.8.710">
    <property type="match status" value="1"/>
</dbReference>
<dbReference type="FunFam" id="3.40.50.300:FF:000044">
    <property type="entry name" value="Dynein heavy chain 5, axonemal"/>
    <property type="match status" value="1"/>
</dbReference>
<evidence type="ECO:0000256" key="7">
    <source>
        <dbReference type="ARBA" id="ARBA00022737"/>
    </source>
</evidence>
<dbReference type="FunFam" id="1.10.8.1220:FF:000001">
    <property type="entry name" value="Dynein axonemal heavy chain 5"/>
    <property type="match status" value="1"/>
</dbReference>
<evidence type="ECO:0000256" key="13">
    <source>
        <dbReference type="ARBA" id="ARBA00023069"/>
    </source>
</evidence>
<dbReference type="Pfam" id="PF18199">
    <property type="entry name" value="Dynein_C"/>
    <property type="match status" value="1"/>
</dbReference>
<dbReference type="InterPro" id="IPR042219">
    <property type="entry name" value="AAA_lid_11_sf"/>
</dbReference>
<dbReference type="Gene3D" id="1.10.472.130">
    <property type="match status" value="1"/>
</dbReference>
<dbReference type="Gene3D" id="6.10.140.1060">
    <property type="match status" value="1"/>
</dbReference>
<dbReference type="InterPro" id="IPR054354">
    <property type="entry name" value="DYNC2H1-like_lid"/>
</dbReference>
<dbReference type="Gene3D" id="3.10.490.20">
    <property type="match status" value="1"/>
</dbReference>
<keyword evidence="13" id="KW-0969">Cilium</keyword>
<dbReference type="FunFam" id="3.40.50.300:FF:002141">
    <property type="entry name" value="Dynein heavy chain"/>
    <property type="match status" value="1"/>
</dbReference>
<dbReference type="InterPro" id="IPR026983">
    <property type="entry name" value="DHC"/>
</dbReference>
<dbReference type="Gene3D" id="1.10.8.1220">
    <property type="match status" value="1"/>
</dbReference>
<keyword evidence="7" id="KW-0677">Repeat</keyword>
<dbReference type="STRING" id="1806994.A0A507CBX4"/>
<dbReference type="FunFam" id="3.20.180.20:FF:000003">
    <property type="entry name" value="Dynein heavy chain 12, axonemal"/>
    <property type="match status" value="1"/>
</dbReference>
<dbReference type="InterPro" id="IPR043157">
    <property type="entry name" value="Dynein_AAA1S"/>
</dbReference>
<keyword evidence="14" id="KW-0505">Motor protein</keyword>
<dbReference type="Pfam" id="PF08393">
    <property type="entry name" value="DHC_N2"/>
    <property type="match status" value="1"/>
</dbReference>
<dbReference type="Proteomes" id="UP000319731">
    <property type="component" value="Unassembled WGS sequence"/>
</dbReference>
<dbReference type="PANTHER" id="PTHR22878">
    <property type="entry name" value="DYNEIN HEAVY CHAIN 6, AXONEMAL-LIKE-RELATED"/>
    <property type="match status" value="1"/>
</dbReference>
<dbReference type="GO" id="GO:0031514">
    <property type="term" value="C:motile cilium"/>
    <property type="evidence" value="ECO:0007669"/>
    <property type="project" value="UniProtKB-SubCell"/>
</dbReference>
<evidence type="ECO:0000256" key="15">
    <source>
        <dbReference type="ARBA" id="ARBA00023212"/>
    </source>
</evidence>
<dbReference type="Gene3D" id="1.20.140.100">
    <property type="entry name" value="Dynein heavy chain, N-terminal domain 2"/>
    <property type="match status" value="1"/>
</dbReference>
<dbReference type="FunFam" id="1.20.920.20:FF:000006">
    <property type="entry name" value="Dynein, axonemal, heavy chain 6"/>
    <property type="match status" value="1"/>
</dbReference>
<evidence type="ECO:0000256" key="16">
    <source>
        <dbReference type="ARBA" id="ARBA00023273"/>
    </source>
</evidence>
<evidence type="ECO:0000256" key="4">
    <source>
        <dbReference type="ARBA" id="ARBA00022197"/>
    </source>
</evidence>
<evidence type="ECO:0000256" key="1">
    <source>
        <dbReference type="ARBA" id="ARBA00004230"/>
    </source>
</evidence>
<dbReference type="FunFam" id="1.20.920.30:FF:000005">
    <property type="entry name" value="Dynein, axonemal, heavy chain 2"/>
    <property type="match status" value="1"/>
</dbReference>
<dbReference type="InterPro" id="IPR042222">
    <property type="entry name" value="Dynein_2_N"/>
</dbReference>
<keyword evidence="15" id="KW-0206">Cytoskeleton</keyword>
<evidence type="ECO:0000256" key="3">
    <source>
        <dbReference type="ARBA" id="ARBA00011655"/>
    </source>
</evidence>
<dbReference type="Pfam" id="PF12780">
    <property type="entry name" value="AAA_8"/>
    <property type="match status" value="1"/>
</dbReference>
<dbReference type="Pfam" id="PF18198">
    <property type="entry name" value="AAA_lid_11"/>
    <property type="match status" value="1"/>
</dbReference>
<evidence type="ECO:0000259" key="19">
    <source>
        <dbReference type="SMART" id="SM00382"/>
    </source>
</evidence>
<comment type="subcellular location">
    <subcellularLocation>
        <location evidence="1">Cell projection</location>
        <location evidence="1">Cilium</location>
        <location evidence="1">Flagellum</location>
    </subcellularLocation>
    <subcellularLocation>
        <location evidence="2">Cytoplasm</location>
        <location evidence="2">Cytoskeleton</location>
        <location evidence="2">Cilium axoneme</location>
    </subcellularLocation>
</comment>
<dbReference type="GO" id="GO:0005874">
    <property type="term" value="C:microtubule"/>
    <property type="evidence" value="ECO:0007669"/>
    <property type="project" value="UniProtKB-KW"/>
</dbReference>
<accession>A0A507CBX4</accession>
<dbReference type="FunFam" id="1.10.8.720:FF:000001">
    <property type="entry name" value="dynein heavy chain 7, axonemal"/>
    <property type="match status" value="1"/>
</dbReference>
<dbReference type="FunFam" id="3.40.50.300:FF:000223">
    <property type="entry name" value="Dynein heavy chain 3, axonemal"/>
    <property type="match status" value="1"/>
</dbReference>
<dbReference type="Pfam" id="PF12781">
    <property type="entry name" value="AAA_9"/>
    <property type="match status" value="1"/>
</dbReference>
<evidence type="ECO:0000256" key="11">
    <source>
        <dbReference type="ARBA" id="ARBA00023017"/>
    </source>
</evidence>
<evidence type="ECO:0000256" key="8">
    <source>
        <dbReference type="ARBA" id="ARBA00022741"/>
    </source>
</evidence>
<evidence type="ECO:0000256" key="10">
    <source>
        <dbReference type="ARBA" id="ARBA00022846"/>
    </source>
</evidence>
<dbReference type="Pfam" id="PF22597">
    <property type="entry name" value="DYN_lid"/>
    <property type="match status" value="1"/>
</dbReference>
<dbReference type="InterPro" id="IPR004273">
    <property type="entry name" value="Dynein_heavy_D6_P-loop"/>
</dbReference>
<keyword evidence="5" id="KW-0963">Cytoplasm</keyword>
<keyword evidence="9" id="KW-0067">ATP-binding</keyword>
<dbReference type="FunFam" id="1.20.1270.280:FF:000001">
    <property type="entry name" value="dynein heavy chain 7, axonemal"/>
    <property type="match status" value="1"/>
</dbReference>
<dbReference type="SMART" id="SM00382">
    <property type="entry name" value="AAA"/>
    <property type="match status" value="2"/>
</dbReference>
<dbReference type="Pfam" id="PF12774">
    <property type="entry name" value="AAA_6"/>
    <property type="match status" value="1"/>
</dbReference>
<evidence type="ECO:0000256" key="18">
    <source>
        <dbReference type="SAM" id="Coils"/>
    </source>
</evidence>
<dbReference type="FunFam" id="1.10.8.710:FF:000004">
    <property type="entry name" value="Dynein axonemal heavy chain 6"/>
    <property type="match status" value="1"/>
</dbReference>
<dbReference type="FunFam" id="3.40.50.300:FF:000353">
    <property type="entry name" value="Dynein axonemal heavy chain 1"/>
    <property type="match status" value="1"/>
</dbReference>
<proteinExistence type="predicted"/>
<keyword evidence="21" id="KW-1185">Reference proteome</keyword>
<dbReference type="SUPFAM" id="SSF52540">
    <property type="entry name" value="P-loop containing nucleoside triphosphate hydrolases"/>
    <property type="match status" value="4"/>
</dbReference>
<dbReference type="Gene3D" id="1.20.1270.280">
    <property type="match status" value="1"/>
</dbReference>
<dbReference type="InterPro" id="IPR043160">
    <property type="entry name" value="Dynein_C_barrel"/>
</dbReference>
<dbReference type="FunFam" id="1.10.287.2620:FF:000002">
    <property type="entry name" value="Dynein heavy chain 2, axonemal"/>
    <property type="match status" value="1"/>
</dbReference>
<dbReference type="InterPro" id="IPR003593">
    <property type="entry name" value="AAA+_ATPase"/>
</dbReference>
<feature type="domain" description="AAA+ ATPase" evidence="19">
    <location>
        <begin position="1761"/>
        <end position="1999"/>
    </location>
</feature>
<evidence type="ECO:0000313" key="21">
    <source>
        <dbReference type="Proteomes" id="UP000319731"/>
    </source>
</evidence>
<dbReference type="Gene3D" id="3.40.50.300">
    <property type="entry name" value="P-loop containing nucleotide triphosphate hydrolases"/>
    <property type="match status" value="5"/>
</dbReference>
<dbReference type="EMBL" id="QEAO01000004">
    <property type="protein sequence ID" value="TPX36669.1"/>
    <property type="molecule type" value="Genomic_DNA"/>
</dbReference>
<reference evidence="20 21" key="1">
    <citation type="journal article" date="2019" name="Sci. Rep.">
        <title>Comparative genomics of chytrid fungi reveal insights into the obligate biotrophic and pathogenic lifestyle of Synchytrium endobioticum.</title>
        <authorList>
            <person name="van de Vossenberg B.T.L.H."/>
            <person name="Warris S."/>
            <person name="Nguyen H.D.T."/>
            <person name="van Gent-Pelzer M.P.E."/>
            <person name="Joly D.L."/>
            <person name="van de Geest H.C."/>
            <person name="Bonants P.J.M."/>
            <person name="Smith D.S."/>
            <person name="Levesque C.A."/>
            <person name="van der Lee T.A.J."/>
        </authorList>
    </citation>
    <scope>NUCLEOTIDE SEQUENCE [LARGE SCALE GENOMIC DNA]</scope>
    <source>
        <strain evidence="20 21">JEL517</strain>
    </source>
</reference>
<dbReference type="Gene3D" id="1.10.8.720">
    <property type="entry name" value="Region D6 of dynein motor"/>
    <property type="match status" value="1"/>
</dbReference>
<dbReference type="GO" id="GO:0045505">
    <property type="term" value="F:dynein intermediate chain binding"/>
    <property type="evidence" value="ECO:0007669"/>
    <property type="project" value="InterPro"/>
</dbReference>
<dbReference type="Pfam" id="PF12775">
    <property type="entry name" value="AAA_7"/>
    <property type="match status" value="1"/>
</dbReference>
<evidence type="ECO:0000256" key="2">
    <source>
        <dbReference type="ARBA" id="ARBA00004430"/>
    </source>
</evidence>
<dbReference type="GeneID" id="42002585"/>
<dbReference type="InterPro" id="IPR041658">
    <property type="entry name" value="AAA_lid_11"/>
</dbReference>
<evidence type="ECO:0000256" key="9">
    <source>
        <dbReference type="ARBA" id="ARBA00022840"/>
    </source>
</evidence>
<dbReference type="InterPro" id="IPR042228">
    <property type="entry name" value="Dynein_linker_3"/>
</dbReference>
<dbReference type="GO" id="GO:0003341">
    <property type="term" value="P:cilium movement"/>
    <property type="evidence" value="ECO:0007669"/>
    <property type="project" value="UniProtKB-ARBA"/>
</dbReference>
<keyword evidence="8" id="KW-0547">Nucleotide-binding</keyword>
<sequence>MYRRRHLPLESRGSASEIPAVFSQPLLLSAAKQHKFQTNVSNIHTSQTTPEQAEKVEKSSQLGQELPLLPRNASTVTASNLDQHAITDLEPKVFIQYATNTGTVPRRVDIERRRRLFAAQNIKELLEKEGINNTTSAKSTSQERNAPQTTDVEFLPLYWFDNVDFDERTTTEWAYSVDVAVGKGKPARAKAQVTPGVWIDVNVVAYHPTSQRWRVVWKHNDVALSTVSRVGDEWECWVHRIDLMFENEDPFRFVRRVAAAHRLRLEIAQKLRYNFFVDSMPTNGALEMTDDQVERIFKWAMAGIKQLSVLSPNSSQVSALTRELKSDYARAMNRMIFDDEIGKPNSAQTYPSVDLPSDIVRAEIIPVPLTGKIGIQEYDFTARRDEFAFSSFLTKREVIKVLARVHTECERVANGNLFQTAFGKTVKLDEFDAIQQQASTTTSAMLKDSWINTLKTVIKNGFRDVGKGWYNMHETNPEVYRISKLKKFMTTVKFNMQDAIRTLVLNSFSEYIKLVTSVACQNIHVNSTNDIRIGKLASADAPTRRPLFTIELLFRNGKLVYSTDPNTFETAVLFAFDRATSAVEGLPQLEPLVLDQLFWPAKPPLQSPHPREPEVIALRSKLQKALREGLRPLDEYLQKFDKHLARMNLDPAKYAVEYEEAARSLPEVEKDVIDHMKDWEQLERDVPAHTNLGMFWVGCDSIRTAMRKDLAKVVLDVLAKRTAKLAQSVCAAFSQVEKKLREKPSKIEEVAEQREYMATANDILQTQTERIAEMLKNHEVLERFRHELTSEDSRVRWQAYGWPRKIEELLREVETSLHADEQNFARNLTSDQELFKERINNLTSIVNDFGKHSDVSKVNEIVAEVNRVATELKECQSLAALINGRERLFSLELTRYDDVGQLAKDFEPYKVLWITAGDWVKWKNTWLKGPFEELNPEDVDKSLTNAWRSMFKSVKQFKSQPGCLAVATQLKDEMDAFKPNIPLIQSLRNPGMRDRHWEALSKEIGVEINPTAKSVTLTDLLAMNIVERIADISKICDVAGKEYAIEATLDKLENDWKGMLLDIIPYQDGYLMKASDEVQRLLDDNIVMIQSLAFSPFKKAFAERIASWESKLKTVQEVLEGIVLCLSLSARVHDDIIALFVEWMACQRQYLYLSPVFSSDDIVTQLPVESKRFQTMDRTWRRVMTQAKSRPNVIECCGDSKLLDSFRECNKLLELVSKGLSAYLEGKRIGFPRFFFLSDDELLQILSQTKDPTAVQPHLRKCFENVAKLEFQPDRKITAMFSGEGEKIKVVDPFYPTGNVEAWLLKVEQSMRQSVKKVIMDGLSCYHLKQRTEWVLEWPGQVVLSVSQTYWTKEVSEALKDGTAGLKVLYTRLLNQLQGLVGLVRGELPFLQRLVLGDLIVIDVHARDVVQRLIDAGVSSENDFEWVSQLRYTWEEEDLRVRIVNANFKYGYEYLGNTGRLVITPLTDRCYLTLTGAMHLGMGGAPAGPAGTGKTETVKDLAKSLAKQCVVFNCSDQLDYLAMAKFFKGLAAAGAWACFDEFNRIDIEVLSVIAQQIITIQKAVAAGLTSFMFEGIDLPLDASNAIFITMNPGYAGRTELPDNLKALFRPMAMMIPNYGMIAEISLFSFGFSNAKLLSEKMVATFKLSSEQLSSQDHYDFGMRAVKTVISSAGNLKRSQPDAPEDLLLLRALCDCNLPKFLAEDVPMFEGIISDLFPGVVQPTIDYGDLLASINTTCQQMNLQAHPNFVKKSIQLYETTIVRHGLMLVGPSGGGKTSCLRLLAKSITALNGKLAPNGTIFEKVRVDTLNPKSITMGQLYGEFDQQTHEWTDGILSCLMREGVAEDTPDKKWYVFDGPVDAVWIESMNTLLDDNKKLCLSSGEIIKMSDTQRMIFEVGDLAYASPATVSRCGMIYMEPNALGLEPLIQSWVNKVSRELTPSLSGGFSASIMPLFEYYLENSLQFMRKNQKEIVPTMNGNLAQSLMRLMSALVAPYMQKADDQANAQSGGAPEQLADLPDVIEPLFIFSLIWSVGCTGDSEARRKFDGWLRTAMQGRPPRIPFPMSGLVYDYAFNRERKLWINWMESMAPPGESSTKSMEMIVPTIDTVRNSFLIDLLLKSGSHVLSVGATGTGKSITTQQNLMKNDETIVPIILNFSARTGANQTQDLLDSKMEKRRKGVYGPPVGKKFFIFVDDLNMPALDICGAQPAVELLRQWLCHGGWFDRANVGKFMEIVDITLVGAMGPPGGGRNPVTSRFTRHFNTLAFIEMDDQSLHRIFSTILGTFLTKFTAAIASKNDAIVNASIHIYNTIRAELLPTPAKSHYTFNLRDLSKVVQGLLSADPKTVQEDKDIVRIWVHELQRVFQDRLVDNKDKGWFSQLIKDTMSTKVGMSWSDVVTVEPLLYGDFLTAPTGQPRPYVEIKELRTLAKSVEEYMDDYNSTSTSPVKLVMFLDAIEHVSRICRIIRQPGGHALLLGVGGSGRQSLSRLAAFMEDYELFQIENTKSYGLTEWREDLKRVLLGSGVEERRIVFVVCDTQIFSESCVEDINSILNAADVPNIYNNEDNDRILNAMRSVAVDAGIVPTRENMFALFIGRVKQNLHLIVCMSPLGDAFRNRLRMFPSLVNCCTIDWFSTWPEEALQSVAANSLAEVPNLGSEKVTEGIVKLCVVMHESVQAKCIQYRSELGRFNYVTPKSYLELLGLYKSLLDKKRNELLGLRKRTATGLEKLLAATKEVEVLQLELEAMQPMLIQTSKDTEEAMQQIAIDKVKAEEIREVVSREELQATRKAEETKGIADDAKRDLDEALPALDAAMDSLNNLSKNDIIEVRSMQRPPEGVKLVIEAVCILKGVKPKKIDGDKPGKKVDDYWEVGKALLAEPQKFLESLVNFDKDNIGEAVIQKIKPYIDSEEFQVEVIARVSRAATSICQWVRAMEKYYWVSRSVAPKRARLQEAQESLDVTLKALAELKRTLREADVSIKEMEKKFAESVAKKEELSRKVEECNIKLSRAGKLISGLGGERLRWAQAVEAFDESITNVVGDVLLSAAAVAYLGPFTSEYRAALMKHWVEFLSTSHIPHSDNVSFWNTLGEQVKLREWQLNGLPKDNYSRDNGLIVQYSRRWPLLIDPQGQSNRWIRNKEKDNALDVIKLTDRDFVRTLENAVRFGKPVLLENVGEKLDPALEPILLKQTFRQGGQTVIKVGDSVLPYHDDFRFYITTKLPNPHYSPETSAIVTLVNFTLAPSGLEDQLLALVVANERPDLEEAKNELVMNNASMRKELKDIEDKILYLLSSVQGSPVDDERLIDTLAASKETSEEIQSKVIIAEQTEKDIDNTRMKYQPVAIRTRILFFAITELTGVDPMYQYSLGWFMNLFTTAIAHSEKAEDVGQRVVNINEYFTFSLFSNVCRSLFERHKLMFSFLLSIRILMNDNMIDLEEWRFLLAGGSVVESKINNPVSDWLSSSAWTQVLMLSALPNFAGIETSFISDADTYQVIFDSSSPHREVLPQPWHSKLNGFQKLLVLRCLRPDRVTSGIQDFVAAELGERFIEPQTSDVAALFKESNALTPLIFVLSPGADPASALYKFAEDQRFSKKLSAVSLGQGQGPRAEVLIREAAERGLWVLLQNCHLAPSWMPSLDRLVDGLGQGNVHRDFRLWLTSMPSARFPVSILQNGLKMSQEPPKGIKANLMRAYSSFSDDILSGCEKPKEWKKLLFALCFFHAVVQERRKFGPLGWNIPYEFTDGDCRICTRQLKIFLEEYREVPFKVLKYTVAEINYGGRVTDDWDRRLILNILDDFYNLNVLEDGHKFSSSEVYISIPATNYAAYRDYIKQLPIDESTEIFAMHDNANITFAQKETFTLFETLVALMPKSSSSSSGKTREQFLMELATSIQTKIPQPFNVDEILKKYPTDYKESMSTVLVQELIRYNRLLVALHSSLVDVRKALVGLVVMSEALEAVCNSLYVNQVPSMWAAKAYPSLKPLTGWVSDLMARCEFLQKWIDQGQPAVFWLSGIFFPQALLSGVLQNYARKYNIAIDQLSFEFKVLDGRWEDLPSKPSDGCYLRGLHLEGARWDSQRRLLTESRAKELYTEFPPIWLVPKPNRKKPESGYYECPVYKTLTRAGTLSTTGHSTNFVFSIEVPSDLPQSHWVKRGVALVLSLAV</sequence>
<comment type="caution">
    <text evidence="20">The sequence shown here is derived from an EMBL/GenBank/DDBJ whole genome shotgun (WGS) entry which is preliminary data.</text>
</comment>
<keyword evidence="10" id="KW-0282">Flagellum</keyword>
<dbReference type="InterPro" id="IPR024317">
    <property type="entry name" value="Dynein_heavy_chain_D4_dom"/>
</dbReference>
<evidence type="ECO:0000256" key="14">
    <source>
        <dbReference type="ARBA" id="ARBA00023175"/>
    </source>
</evidence>
<feature type="coiled-coil region" evidence="18">
    <location>
        <begin position="2948"/>
        <end position="2996"/>
    </location>
</feature>
<keyword evidence="11" id="KW-0243">Dynein</keyword>
<dbReference type="GO" id="GO:0051959">
    <property type="term" value="F:dynein light intermediate chain binding"/>
    <property type="evidence" value="ECO:0007669"/>
    <property type="project" value="InterPro"/>
</dbReference>
<dbReference type="InterPro" id="IPR041228">
    <property type="entry name" value="Dynein_C"/>
</dbReference>
<evidence type="ECO:0000256" key="6">
    <source>
        <dbReference type="ARBA" id="ARBA00022701"/>
    </source>
</evidence>
<dbReference type="OrthoDB" id="447173at2759"/>
<dbReference type="GO" id="GO:0008569">
    <property type="term" value="F:minus-end-directed microtubule motor activity"/>
    <property type="evidence" value="ECO:0007669"/>
    <property type="project" value="InterPro"/>
</dbReference>
<dbReference type="Pfam" id="PF17852">
    <property type="entry name" value="Dynein_AAA_lid"/>
    <property type="match status" value="1"/>
</dbReference>
<dbReference type="Gene3D" id="3.20.180.20">
    <property type="entry name" value="Dynein heavy chain, N-terminal domain 2"/>
    <property type="match status" value="1"/>
</dbReference>
<dbReference type="InterPro" id="IPR041466">
    <property type="entry name" value="Dynein_AAA5_ext"/>
</dbReference>
<dbReference type="InterPro" id="IPR024743">
    <property type="entry name" value="Dynein_HC_stalk"/>
</dbReference>
<keyword evidence="16" id="KW-0966">Cell projection</keyword>
<dbReference type="Gene3D" id="1.20.920.20">
    <property type="match status" value="1"/>
</dbReference>
<evidence type="ECO:0000256" key="12">
    <source>
        <dbReference type="ARBA" id="ARBA00023054"/>
    </source>
</evidence>
<dbReference type="Gene3D" id="1.20.58.1120">
    <property type="match status" value="1"/>
</dbReference>
<dbReference type="Gene3D" id="1.20.920.30">
    <property type="match status" value="1"/>
</dbReference>
<evidence type="ECO:0000256" key="5">
    <source>
        <dbReference type="ARBA" id="ARBA00022490"/>
    </source>
</evidence>
<dbReference type="GO" id="GO:0005524">
    <property type="term" value="F:ATP binding"/>
    <property type="evidence" value="ECO:0007669"/>
    <property type="project" value="UniProtKB-KW"/>
</dbReference>
<dbReference type="CDD" id="cd00267">
    <property type="entry name" value="ABC_ATPase"/>
    <property type="match status" value="1"/>
</dbReference>
<dbReference type="FunFam" id="3.40.50.300:FF:000362">
    <property type="entry name" value="Dynein, axonemal, heavy chain 6"/>
    <property type="match status" value="1"/>
</dbReference>
<keyword evidence="6" id="KW-0493">Microtubule</keyword>
<dbReference type="InterPro" id="IPR035699">
    <property type="entry name" value="AAA_6"/>
</dbReference>
<comment type="subunit">
    <text evidence="3">Consists of at least two heavy chains and a number of intermediate and light chains.</text>
</comment>
<name>A0A507CBX4_9FUNG</name>
<gene>
    <name evidence="20" type="ORF">SmJEL517_g01360</name>
</gene>
<dbReference type="PANTHER" id="PTHR22878:SF73">
    <property type="entry name" value="DYNEIN AXONEMAL HEAVY CHAIN 1"/>
    <property type="match status" value="1"/>
</dbReference>
<dbReference type="Pfam" id="PF12777">
    <property type="entry name" value="MT"/>
    <property type="match status" value="1"/>
</dbReference>
<dbReference type="RefSeq" id="XP_031026883.1">
    <property type="nucleotide sequence ID" value="XM_031167288.1"/>
</dbReference>
<organism evidence="20 21">
    <name type="scientific">Synchytrium microbalum</name>
    <dbReference type="NCBI Taxonomy" id="1806994"/>
    <lineage>
        <taxon>Eukaryota</taxon>
        <taxon>Fungi</taxon>
        <taxon>Fungi incertae sedis</taxon>
        <taxon>Chytridiomycota</taxon>
        <taxon>Chytridiomycota incertae sedis</taxon>
        <taxon>Chytridiomycetes</taxon>
        <taxon>Synchytriales</taxon>
        <taxon>Synchytriaceae</taxon>
        <taxon>Synchytrium</taxon>
    </lineage>
</organism>
<feature type="domain" description="AAA+ ATPase" evidence="19">
    <location>
        <begin position="1480"/>
        <end position="1619"/>
    </location>
</feature>
<dbReference type="GO" id="GO:0005858">
    <property type="term" value="C:axonemal dynein complex"/>
    <property type="evidence" value="ECO:0007669"/>
    <property type="project" value="UniProtKB-ARBA"/>
</dbReference>
<dbReference type="InterPro" id="IPR013602">
    <property type="entry name" value="Dynein_heavy_linker"/>
</dbReference>
<protein>
    <recommendedName>
        <fullName evidence="4">Dynein heavy chain, cytoplasmic</fullName>
    </recommendedName>
    <alternativeName>
        <fullName evidence="17">Dynein heavy chain, cytosolic</fullName>
    </alternativeName>
</protein>
<dbReference type="InterPro" id="IPR027417">
    <property type="entry name" value="P-loop_NTPase"/>
</dbReference>